<evidence type="ECO:0000313" key="3">
    <source>
        <dbReference type="Proteomes" id="UP000531659"/>
    </source>
</evidence>
<reference evidence="2 3" key="1">
    <citation type="submission" date="2020-05" db="EMBL/GenBank/DDBJ databases">
        <title>Complete genome of Clostridium estertheticum subspecies estertheticum, isolated from Vacuum packed lamb meat from New Zealand imported to Switzerland.</title>
        <authorList>
            <person name="Wambui J."/>
            <person name="Stevens M.J.A."/>
            <person name="Stephan R."/>
        </authorList>
    </citation>
    <scope>NUCLEOTIDE SEQUENCE [LARGE SCALE GENOMIC DNA]</scope>
    <source>
        <strain evidence="2 3">CEST001</strain>
    </source>
</reference>
<sequence>MAVEEEDWGTRLQNNANANNSNSSNNNEPNNTEGPKFGTQPVSEGFDPTNDGYTRYETSEKNNDRK</sequence>
<gene>
    <name evidence="2" type="ORF">HLQ16_16670</name>
</gene>
<evidence type="ECO:0000256" key="1">
    <source>
        <dbReference type="SAM" id="MobiDB-lite"/>
    </source>
</evidence>
<dbReference type="EMBL" id="JABEYB010000013">
    <property type="protein sequence ID" value="NNU77569.1"/>
    <property type="molecule type" value="Genomic_DNA"/>
</dbReference>
<evidence type="ECO:0000313" key="2">
    <source>
        <dbReference type="EMBL" id="NNU77569.1"/>
    </source>
</evidence>
<dbReference type="Proteomes" id="UP000531659">
    <property type="component" value="Unassembled WGS sequence"/>
</dbReference>
<proteinExistence type="predicted"/>
<dbReference type="RefSeq" id="WP_171298198.1">
    <property type="nucleotide sequence ID" value="NZ_CP087098.1"/>
</dbReference>
<comment type="caution">
    <text evidence="2">The sequence shown here is derived from an EMBL/GenBank/DDBJ whole genome shotgun (WGS) entry which is preliminary data.</text>
</comment>
<organism evidence="2 3">
    <name type="scientific">Clostridium estertheticum</name>
    <dbReference type="NCBI Taxonomy" id="238834"/>
    <lineage>
        <taxon>Bacteria</taxon>
        <taxon>Bacillati</taxon>
        <taxon>Bacillota</taxon>
        <taxon>Clostridia</taxon>
        <taxon>Eubacteriales</taxon>
        <taxon>Clostridiaceae</taxon>
        <taxon>Clostridium</taxon>
    </lineage>
</organism>
<dbReference type="AlphaFoldDB" id="A0A7Y3T1F2"/>
<feature type="compositionally biased region" description="Basic and acidic residues" evidence="1">
    <location>
        <begin position="57"/>
        <end position="66"/>
    </location>
</feature>
<protein>
    <submittedName>
        <fullName evidence="2">Uncharacterized protein</fullName>
    </submittedName>
</protein>
<name>A0A7Y3T1F2_9CLOT</name>
<feature type="compositionally biased region" description="Low complexity" evidence="1">
    <location>
        <begin position="14"/>
        <end position="31"/>
    </location>
</feature>
<accession>A0A7Y3T1F2</accession>
<feature type="region of interest" description="Disordered" evidence="1">
    <location>
        <begin position="1"/>
        <end position="66"/>
    </location>
</feature>